<organism evidence="10 11">
    <name type="scientific">Aporhodopirellula rubra</name>
    <dbReference type="NCBI Taxonomy" id="980271"/>
    <lineage>
        <taxon>Bacteria</taxon>
        <taxon>Pseudomonadati</taxon>
        <taxon>Planctomycetota</taxon>
        <taxon>Planctomycetia</taxon>
        <taxon>Pirellulales</taxon>
        <taxon>Pirellulaceae</taxon>
        <taxon>Aporhodopirellula</taxon>
    </lineage>
</organism>
<feature type="transmembrane region" description="Helical" evidence="7">
    <location>
        <begin position="407"/>
        <end position="426"/>
    </location>
</feature>
<dbReference type="InterPro" id="IPR052702">
    <property type="entry name" value="MscS-like_channel"/>
</dbReference>
<evidence type="ECO:0000313" key="11">
    <source>
        <dbReference type="Proteomes" id="UP000536179"/>
    </source>
</evidence>
<evidence type="ECO:0000259" key="9">
    <source>
        <dbReference type="Pfam" id="PF12794"/>
    </source>
</evidence>
<feature type="domain" description="Mechanosensitive ion channel MscS" evidence="8">
    <location>
        <begin position="731"/>
        <end position="797"/>
    </location>
</feature>
<proteinExistence type="predicted"/>
<evidence type="ECO:0000256" key="5">
    <source>
        <dbReference type="ARBA" id="ARBA00023136"/>
    </source>
</evidence>
<reference evidence="10 11" key="1">
    <citation type="submission" date="2020-08" db="EMBL/GenBank/DDBJ databases">
        <title>Genomic Encyclopedia of Type Strains, Phase III (KMG-III): the genomes of soil and plant-associated and newly described type strains.</title>
        <authorList>
            <person name="Whitman W."/>
        </authorList>
    </citation>
    <scope>NUCLEOTIDE SEQUENCE [LARGE SCALE GENOMIC DNA]</scope>
    <source>
        <strain evidence="10 11">CECT 8075</strain>
    </source>
</reference>
<dbReference type="InterPro" id="IPR025692">
    <property type="entry name" value="MscS_IM_dom1"/>
</dbReference>
<dbReference type="AlphaFoldDB" id="A0A7W5H8A8"/>
<dbReference type="Gene3D" id="2.30.30.60">
    <property type="match status" value="1"/>
</dbReference>
<feature type="transmembrane region" description="Helical" evidence="7">
    <location>
        <begin position="580"/>
        <end position="601"/>
    </location>
</feature>
<feature type="domain" description="Mechanosensitive ion channel inner membrane" evidence="9">
    <location>
        <begin position="288"/>
        <end position="525"/>
    </location>
</feature>
<feature type="transmembrane region" description="Helical" evidence="7">
    <location>
        <begin position="510"/>
        <end position="530"/>
    </location>
</feature>
<evidence type="ECO:0000256" key="3">
    <source>
        <dbReference type="ARBA" id="ARBA00022692"/>
    </source>
</evidence>
<feature type="transmembrane region" description="Helical" evidence="7">
    <location>
        <begin position="481"/>
        <end position="504"/>
    </location>
</feature>
<keyword evidence="2" id="KW-1003">Cell membrane</keyword>
<feature type="transmembrane region" description="Helical" evidence="7">
    <location>
        <begin position="287"/>
        <end position="306"/>
    </location>
</feature>
<keyword evidence="3 7" id="KW-0812">Transmembrane</keyword>
<dbReference type="InterPro" id="IPR006685">
    <property type="entry name" value="MscS_channel_2nd"/>
</dbReference>
<feature type="transmembrane region" description="Helical" evidence="7">
    <location>
        <begin position="438"/>
        <end position="460"/>
    </location>
</feature>
<keyword evidence="11" id="KW-1185">Reference proteome</keyword>
<evidence type="ECO:0000256" key="1">
    <source>
        <dbReference type="ARBA" id="ARBA00004651"/>
    </source>
</evidence>
<dbReference type="SUPFAM" id="SSF50182">
    <property type="entry name" value="Sm-like ribonucleoproteins"/>
    <property type="match status" value="1"/>
</dbReference>
<evidence type="ECO:0000259" key="8">
    <source>
        <dbReference type="Pfam" id="PF00924"/>
    </source>
</evidence>
<evidence type="ECO:0000256" key="2">
    <source>
        <dbReference type="ARBA" id="ARBA00022475"/>
    </source>
</evidence>
<feature type="transmembrane region" description="Helical" evidence="7">
    <location>
        <begin position="327"/>
        <end position="348"/>
    </location>
</feature>
<feature type="transmembrane region" description="Helical" evidence="7">
    <location>
        <begin position="714"/>
        <end position="733"/>
    </location>
</feature>
<dbReference type="Gene3D" id="1.10.287.1260">
    <property type="match status" value="1"/>
</dbReference>
<dbReference type="GO" id="GO:0008381">
    <property type="term" value="F:mechanosensitive monoatomic ion channel activity"/>
    <property type="evidence" value="ECO:0007669"/>
    <property type="project" value="UniProtKB-ARBA"/>
</dbReference>
<keyword evidence="5 7" id="KW-0472">Membrane</keyword>
<gene>
    <name evidence="10" type="ORF">FHS27_006349</name>
</gene>
<comment type="subcellular location">
    <subcellularLocation>
        <location evidence="1">Cell membrane</location>
        <topology evidence="1">Multi-pass membrane protein</topology>
    </subcellularLocation>
</comment>
<dbReference type="PANTHER" id="PTHR30347">
    <property type="entry name" value="POTASSIUM CHANNEL RELATED"/>
    <property type="match status" value="1"/>
</dbReference>
<keyword evidence="4 7" id="KW-1133">Transmembrane helix</keyword>
<dbReference type="SUPFAM" id="SSF82689">
    <property type="entry name" value="Mechanosensitive channel protein MscS (YggB), C-terminal domain"/>
    <property type="match status" value="1"/>
</dbReference>
<evidence type="ECO:0000256" key="4">
    <source>
        <dbReference type="ARBA" id="ARBA00022989"/>
    </source>
</evidence>
<feature type="transmembrane region" description="Helical" evidence="7">
    <location>
        <begin position="686"/>
        <end position="708"/>
    </location>
</feature>
<dbReference type="EMBL" id="JACHXU010000039">
    <property type="protein sequence ID" value="MBB3210502.1"/>
    <property type="molecule type" value="Genomic_DNA"/>
</dbReference>
<name>A0A7W5H8A8_9BACT</name>
<evidence type="ECO:0000256" key="6">
    <source>
        <dbReference type="SAM" id="MobiDB-lite"/>
    </source>
</evidence>
<evidence type="ECO:0000313" key="10">
    <source>
        <dbReference type="EMBL" id="MBB3210502.1"/>
    </source>
</evidence>
<dbReference type="GO" id="GO:0005886">
    <property type="term" value="C:plasma membrane"/>
    <property type="evidence" value="ECO:0007669"/>
    <property type="project" value="UniProtKB-SubCell"/>
</dbReference>
<dbReference type="InterPro" id="IPR010920">
    <property type="entry name" value="LSM_dom_sf"/>
</dbReference>
<sequence length="919" mass="101783">MPRSARYSGSTFYNEQDNRPRVAVSTPSPYRINGIESALQVAERFRRLGENDVDPVARVAIDNASYVEQWIELAELHADLSDRVYDATSKLSKTTSDLDDITAKLNHYGLTPTIGMLLRSRREQLDQWQVDDSSNLFASQELARSRAQQLEIEMVRHDGSNAVAQARELLDNAGIASTAPAYSEMNSQLQMLLRERNEWLTTLRQSYQDYQQKLGELDSTTTAAASLVTRYRTLIDRHITWIRSGSPLAVSDVKRLGQGMSALFDSSRSAAFGYSIQRKWSSSPVEGIGLIASIILIAFLRWRAKIAVIAVGERRRMKDATPDARKVVASVLTVVVAFAFPGILFLIARWLSNGYVSESTLNASSGIYAASLVALMVELPRQLLRGSGFVEKHVDVELPRRERASTYLKVIGLGLVLAAYVVTLVGEMDHGAWRDSTARFGFLLAMALVAWTAHLSLRPAGGFLEPLIAKFGGSVIHRIRFVIYFAGIGFPLAMIVLSTLGYSFTAYELIQKAIFTMSSLLVAATLWPAAKILSSQAWAMLTGATPAKAERDRYGELPDTAGSSVSGVLGEHYLELKHHLAFLCQCALVFGAIVGIGWLWIDIFPNVRMGNPVVWNVQDTVTQSTTDASGQTITSSVVETTPVTVVHLLLAAVTLFVAFQLAKLLPALFDALVLQRVSFDEAMEHFSLVLGRFLLFGIGCFIACKWIGIRWQTIQWLAVGLTIGLGFGLQDMVRNLFGGLIVLFEKPARLGDFITVGNVRGRVAAQRLRTTVLSDDDGREVIIPNQNFVGSEVVNWRGAGRLSVIPLEVAVSRDERPADICRTLTELVIEQDEVLLTPTPQATLVCVGKRSQRIEVRAWIEEGQNAENYRDSLLRIVRRYLSERDLLAKTQPTQPPMLDQFDTLTDDSRRSRGKRNRVA</sequence>
<accession>A0A7W5H8A8</accession>
<evidence type="ECO:0000256" key="7">
    <source>
        <dbReference type="SAM" id="Phobius"/>
    </source>
</evidence>
<feature type="transmembrane region" description="Helical" evidence="7">
    <location>
        <begin position="645"/>
        <end position="665"/>
    </location>
</feature>
<dbReference type="Proteomes" id="UP000536179">
    <property type="component" value="Unassembled WGS sequence"/>
</dbReference>
<protein>
    <submittedName>
        <fullName evidence="10">Small-conductance mechanosensitive channel</fullName>
    </submittedName>
</protein>
<dbReference type="PANTHER" id="PTHR30347:SF1">
    <property type="entry name" value="MECHANOSENSITIVE CHANNEL MSCK"/>
    <property type="match status" value="1"/>
</dbReference>
<dbReference type="Pfam" id="PF00924">
    <property type="entry name" value="MS_channel_2nd"/>
    <property type="match status" value="1"/>
</dbReference>
<dbReference type="RefSeq" id="WP_390854895.1">
    <property type="nucleotide sequence ID" value="NZ_JACHXU010000039.1"/>
</dbReference>
<comment type="caution">
    <text evidence="10">The sequence shown here is derived from an EMBL/GenBank/DDBJ whole genome shotgun (WGS) entry which is preliminary data.</text>
</comment>
<dbReference type="Pfam" id="PF12794">
    <property type="entry name" value="MscS_TM"/>
    <property type="match status" value="1"/>
</dbReference>
<dbReference type="InterPro" id="IPR011066">
    <property type="entry name" value="MscS_channel_C_sf"/>
</dbReference>
<dbReference type="InterPro" id="IPR023408">
    <property type="entry name" value="MscS_beta-dom_sf"/>
</dbReference>
<feature type="region of interest" description="Disordered" evidence="6">
    <location>
        <begin position="888"/>
        <end position="919"/>
    </location>
</feature>